<accession>A0A6A5V7L6</accession>
<name>A0A6A5V7L6_9PLEO</name>
<dbReference type="InterPro" id="IPR007325">
    <property type="entry name" value="KFase/CYL"/>
</dbReference>
<dbReference type="EMBL" id="ML976683">
    <property type="protein sequence ID" value="KAF1973094.1"/>
    <property type="molecule type" value="Genomic_DNA"/>
</dbReference>
<dbReference type="AlphaFoldDB" id="A0A6A5V7L6"/>
<proteinExistence type="inferred from homology"/>
<dbReference type="Gene3D" id="3.50.30.50">
    <property type="entry name" value="Putative cyclase"/>
    <property type="match status" value="1"/>
</dbReference>
<evidence type="ECO:0000313" key="2">
    <source>
        <dbReference type="EMBL" id="KAF1973094.1"/>
    </source>
</evidence>
<dbReference type="InterPro" id="IPR037175">
    <property type="entry name" value="KFase_sf"/>
</dbReference>
<evidence type="ECO:0000313" key="3">
    <source>
        <dbReference type="Proteomes" id="UP000800036"/>
    </source>
</evidence>
<reference evidence="2" key="1">
    <citation type="journal article" date="2020" name="Stud. Mycol.">
        <title>101 Dothideomycetes genomes: a test case for predicting lifestyles and emergence of pathogens.</title>
        <authorList>
            <person name="Haridas S."/>
            <person name="Albert R."/>
            <person name="Binder M."/>
            <person name="Bloem J."/>
            <person name="Labutti K."/>
            <person name="Salamov A."/>
            <person name="Andreopoulos B."/>
            <person name="Baker S."/>
            <person name="Barry K."/>
            <person name="Bills G."/>
            <person name="Bluhm B."/>
            <person name="Cannon C."/>
            <person name="Castanera R."/>
            <person name="Culley D."/>
            <person name="Daum C."/>
            <person name="Ezra D."/>
            <person name="Gonzalez J."/>
            <person name="Henrissat B."/>
            <person name="Kuo A."/>
            <person name="Liang C."/>
            <person name="Lipzen A."/>
            <person name="Lutzoni F."/>
            <person name="Magnuson J."/>
            <person name="Mondo S."/>
            <person name="Nolan M."/>
            <person name="Ohm R."/>
            <person name="Pangilinan J."/>
            <person name="Park H.-J."/>
            <person name="Ramirez L."/>
            <person name="Alfaro M."/>
            <person name="Sun H."/>
            <person name="Tritt A."/>
            <person name="Yoshinaga Y."/>
            <person name="Zwiers L.-H."/>
            <person name="Turgeon B."/>
            <person name="Goodwin S."/>
            <person name="Spatafora J."/>
            <person name="Crous P."/>
            <person name="Grigoriev I."/>
        </authorList>
    </citation>
    <scope>NUCLEOTIDE SEQUENCE</scope>
    <source>
        <strain evidence="2">CBS 107.79</strain>
    </source>
</reference>
<sequence length="319" mass="35779">MASQQMVRPYPQFSELPLDPSHPPHSAWGLWGREDELGTLNHLTPVRVAAAAKEVKAGARFGLNWALEQMDYTGGFRETIKHEIFQPTENMNDDRITFNTQTRTQWDALRHWGFDDGRFYNGFTQKEIVENKSSGMGIQAWAKRGLVGRGVLIDFVSYAARNNIQYDPLDFYAVSLPIVKQIAKECSYDFQAGDIILLRTGFTTAFENTSLEMKKAVMARTPFKYPGMESTLEVLGWLWDTQIAAVAGDCPGFEAWPPTEHALQQVLLAGFGLPIGEMFALDELAAECEKQQRWTFMFTSEPLNVKGGVASPPNALAIM</sequence>
<comment type="similarity">
    <text evidence="1">Belongs to the Cyclase 1 superfamily.</text>
</comment>
<dbReference type="PANTHER" id="PTHR34861">
    <property type="match status" value="1"/>
</dbReference>
<evidence type="ECO:0000256" key="1">
    <source>
        <dbReference type="ARBA" id="ARBA00007865"/>
    </source>
</evidence>
<dbReference type="GO" id="GO:0004061">
    <property type="term" value="F:arylformamidase activity"/>
    <property type="evidence" value="ECO:0007669"/>
    <property type="project" value="InterPro"/>
</dbReference>
<dbReference type="OrthoDB" id="5396at2759"/>
<gene>
    <name evidence="2" type="ORF">BU23DRAFT_589790</name>
</gene>
<dbReference type="PANTHER" id="PTHR34861:SF11">
    <property type="entry name" value="CYCLASE"/>
    <property type="match status" value="1"/>
</dbReference>
<dbReference type="Pfam" id="PF04199">
    <property type="entry name" value="Cyclase"/>
    <property type="match status" value="1"/>
</dbReference>
<keyword evidence="3" id="KW-1185">Reference proteome</keyword>
<protein>
    <submittedName>
        <fullName evidence="2">Putative cyclase</fullName>
    </submittedName>
</protein>
<dbReference type="SUPFAM" id="SSF102198">
    <property type="entry name" value="Putative cyclase"/>
    <property type="match status" value="1"/>
</dbReference>
<organism evidence="2 3">
    <name type="scientific">Bimuria novae-zelandiae CBS 107.79</name>
    <dbReference type="NCBI Taxonomy" id="1447943"/>
    <lineage>
        <taxon>Eukaryota</taxon>
        <taxon>Fungi</taxon>
        <taxon>Dikarya</taxon>
        <taxon>Ascomycota</taxon>
        <taxon>Pezizomycotina</taxon>
        <taxon>Dothideomycetes</taxon>
        <taxon>Pleosporomycetidae</taxon>
        <taxon>Pleosporales</taxon>
        <taxon>Massarineae</taxon>
        <taxon>Didymosphaeriaceae</taxon>
        <taxon>Bimuria</taxon>
    </lineage>
</organism>
<dbReference type="GO" id="GO:0019441">
    <property type="term" value="P:L-tryptophan catabolic process to kynurenine"/>
    <property type="evidence" value="ECO:0007669"/>
    <property type="project" value="InterPro"/>
</dbReference>
<dbReference type="Proteomes" id="UP000800036">
    <property type="component" value="Unassembled WGS sequence"/>
</dbReference>